<dbReference type="AlphaFoldDB" id="K0RAY2"/>
<dbReference type="Proteomes" id="UP000266841">
    <property type="component" value="Unassembled WGS sequence"/>
</dbReference>
<feature type="compositionally biased region" description="Basic and acidic residues" evidence="2">
    <location>
        <begin position="1"/>
        <end position="17"/>
    </location>
</feature>
<evidence type="ECO:0000256" key="1">
    <source>
        <dbReference type="ARBA" id="ARBA00025788"/>
    </source>
</evidence>
<dbReference type="OMA" id="SHEVTIC"/>
<comment type="similarity">
    <text evidence="1">Belongs to the PITHD1 family.</text>
</comment>
<dbReference type="GO" id="GO:0005737">
    <property type="term" value="C:cytoplasm"/>
    <property type="evidence" value="ECO:0007669"/>
    <property type="project" value="UniProtKB-ARBA"/>
</dbReference>
<feature type="region of interest" description="Disordered" evidence="2">
    <location>
        <begin position="228"/>
        <end position="248"/>
    </location>
</feature>
<sequence>MPPHNDGHNHDHEHTQADDTNASLGTSLRPQVDFSAVRCLNESRQNAGRDILKFYEDRRSRTPSLLSQEDPDEDPELLLIVPFTEAVAIKSLSILSFAGLNADDGPANTSPPRTCRVYVNRPNIDFETARDLEPAVTLDLAHPSHQLDEDHTEGCTLDYYLRPAGRFQQVSEIALYFCDNFDMPDGAGGASNMDDTDEDRVQTEISYVGFKGQGTNVKRKAVKAVYETQGMPKDHKTPGNEYLGKQGL</sequence>
<evidence type="ECO:0000313" key="5">
    <source>
        <dbReference type="Proteomes" id="UP000266841"/>
    </source>
</evidence>
<evidence type="ECO:0000256" key="2">
    <source>
        <dbReference type="SAM" id="MobiDB-lite"/>
    </source>
</evidence>
<dbReference type="InterPro" id="IPR045099">
    <property type="entry name" value="PITH1-like"/>
</dbReference>
<reference evidence="4 5" key="1">
    <citation type="journal article" date="2012" name="Genome Biol.">
        <title>Genome and low-iron response of an oceanic diatom adapted to chronic iron limitation.</title>
        <authorList>
            <person name="Lommer M."/>
            <person name="Specht M."/>
            <person name="Roy A.S."/>
            <person name="Kraemer L."/>
            <person name="Andreson R."/>
            <person name="Gutowska M.A."/>
            <person name="Wolf J."/>
            <person name="Bergner S.V."/>
            <person name="Schilhabel M.B."/>
            <person name="Klostermeier U.C."/>
            <person name="Beiko R.G."/>
            <person name="Rosenstiel P."/>
            <person name="Hippler M."/>
            <person name="Laroche J."/>
        </authorList>
    </citation>
    <scope>NUCLEOTIDE SEQUENCE [LARGE SCALE GENOMIC DNA]</scope>
    <source>
        <strain evidence="4 5">CCMP1005</strain>
    </source>
</reference>
<organism evidence="4 5">
    <name type="scientific">Thalassiosira oceanica</name>
    <name type="common">Marine diatom</name>
    <dbReference type="NCBI Taxonomy" id="159749"/>
    <lineage>
        <taxon>Eukaryota</taxon>
        <taxon>Sar</taxon>
        <taxon>Stramenopiles</taxon>
        <taxon>Ochrophyta</taxon>
        <taxon>Bacillariophyta</taxon>
        <taxon>Coscinodiscophyceae</taxon>
        <taxon>Thalassiosirophycidae</taxon>
        <taxon>Thalassiosirales</taxon>
        <taxon>Thalassiosiraceae</taxon>
        <taxon>Thalassiosira</taxon>
    </lineage>
</organism>
<gene>
    <name evidence="4" type="ORF">THAOC_30658</name>
</gene>
<feature type="domain" description="PITH" evidence="3">
    <location>
        <begin position="17"/>
        <end position="230"/>
    </location>
</feature>
<dbReference type="PROSITE" id="PS51532">
    <property type="entry name" value="PITH"/>
    <property type="match status" value="1"/>
</dbReference>
<dbReference type="SUPFAM" id="SSF49785">
    <property type="entry name" value="Galactose-binding domain-like"/>
    <property type="match status" value="1"/>
</dbReference>
<dbReference type="Pfam" id="PF06201">
    <property type="entry name" value="PITH"/>
    <property type="match status" value="1"/>
</dbReference>
<protein>
    <recommendedName>
        <fullName evidence="3">PITH domain-containing protein</fullName>
    </recommendedName>
</protein>
<comment type="caution">
    <text evidence="4">The sequence shown here is derived from an EMBL/GenBank/DDBJ whole genome shotgun (WGS) entry which is preliminary data.</text>
</comment>
<dbReference type="InterPro" id="IPR037047">
    <property type="entry name" value="PITH_dom_sf"/>
</dbReference>
<evidence type="ECO:0000313" key="4">
    <source>
        <dbReference type="EMBL" id="EJK50385.1"/>
    </source>
</evidence>
<dbReference type="OrthoDB" id="2635at2759"/>
<evidence type="ECO:0000259" key="3">
    <source>
        <dbReference type="PROSITE" id="PS51532"/>
    </source>
</evidence>
<dbReference type="EMBL" id="AGNL01043859">
    <property type="protein sequence ID" value="EJK50385.1"/>
    <property type="molecule type" value="Genomic_DNA"/>
</dbReference>
<feature type="region of interest" description="Disordered" evidence="2">
    <location>
        <begin position="1"/>
        <end position="26"/>
    </location>
</feature>
<name>K0RAY2_THAOC</name>
<dbReference type="PANTHER" id="PTHR12175">
    <property type="entry name" value="AD039 HT014 THIOREDOXIN FAMILY TRP26"/>
    <property type="match status" value="1"/>
</dbReference>
<dbReference type="PANTHER" id="PTHR12175:SF1">
    <property type="entry name" value="PITH DOMAIN-CONTAINING PROTEIN 1"/>
    <property type="match status" value="1"/>
</dbReference>
<dbReference type="InterPro" id="IPR008979">
    <property type="entry name" value="Galactose-bd-like_sf"/>
</dbReference>
<keyword evidence="5" id="KW-1185">Reference proteome</keyword>
<accession>K0RAY2</accession>
<proteinExistence type="inferred from homology"/>
<dbReference type="Gene3D" id="2.60.120.470">
    <property type="entry name" value="PITH domain"/>
    <property type="match status" value="1"/>
</dbReference>
<dbReference type="eggNOG" id="KOG1730">
    <property type="taxonomic scope" value="Eukaryota"/>
</dbReference>
<dbReference type="InterPro" id="IPR010400">
    <property type="entry name" value="PITH_dom"/>
</dbReference>